<dbReference type="Proteomes" id="UP000824025">
    <property type="component" value="Unassembled WGS sequence"/>
</dbReference>
<organism evidence="2 3">
    <name type="scientific">Candidatus Borkfalkia avicola</name>
    <dbReference type="NCBI Taxonomy" id="2838503"/>
    <lineage>
        <taxon>Bacteria</taxon>
        <taxon>Bacillati</taxon>
        <taxon>Bacillota</taxon>
        <taxon>Clostridia</taxon>
        <taxon>Christensenellales</taxon>
        <taxon>Christensenellaceae</taxon>
        <taxon>Candidatus Borkfalkia</taxon>
    </lineage>
</organism>
<dbReference type="AlphaFoldDB" id="A0A9D2D5H0"/>
<sequence>MKTIVFDLGELPSDLRAAVRELRAEAAFCEGEGAVLTWEKGERLRARIEGNRAVVTAPTRAAFFKGFAYLLCGGCDLPVYADRLSFMADLSRNAVLKEETVRKLLRVLALNGFTELQLYTEDTYEIAEEPYFGHLRGRLTEEEIKRLDEYAALFGIELVPCIQTLAHLNTLLHWQKYQDYFDNGDILFAGEERVYELIGNMLKAARRAYRSGRINIGMDEAALLGAGRYFDKHGYVPRAQIMQKHLGRVLSLCEKYGFRPMMWSDMFFRPAYNGQYYAADEEITPEFLRSYAGQNVELVYWDYYHDDSAVYEKMIAKHAALTENFSFAGGAWKWSGFAPLLSLARRNSAAALSACRRCGVRSLMLTAWGDNGAECSPFAVLPVIAQYSDACYGGFGEACAAPFAVWAGDLNSFFALELPNRLTEEPMWRQTNCSGKYFLYNDPLSGVFDSNVPENARAVARRNGEAIAAARGKVKKEYGYLFDTLASLCGVLELKTDFGVRAKEAYDRGDKPALAALAEECGEIVRRLQNFYRRFSAQWSRENVPFGFEVQTARLGGLMQRMKDAARILRDYAAGKTDGIPELAHPRLDFMGGGSRMSRQADILYNNYAFSASVNVM</sequence>
<reference evidence="2" key="1">
    <citation type="journal article" date="2021" name="PeerJ">
        <title>Extensive microbial diversity within the chicken gut microbiome revealed by metagenomics and culture.</title>
        <authorList>
            <person name="Gilroy R."/>
            <person name="Ravi A."/>
            <person name="Getino M."/>
            <person name="Pursley I."/>
            <person name="Horton D.L."/>
            <person name="Alikhan N.F."/>
            <person name="Baker D."/>
            <person name="Gharbi K."/>
            <person name="Hall N."/>
            <person name="Watson M."/>
            <person name="Adriaenssens E.M."/>
            <person name="Foster-Nyarko E."/>
            <person name="Jarju S."/>
            <person name="Secka A."/>
            <person name="Antonio M."/>
            <person name="Oren A."/>
            <person name="Chaudhuri R.R."/>
            <person name="La Ragione R."/>
            <person name="Hildebrand F."/>
            <person name="Pallen M.J."/>
        </authorList>
    </citation>
    <scope>NUCLEOTIDE SEQUENCE</scope>
    <source>
        <strain evidence="2">CHK192-19661</strain>
    </source>
</reference>
<dbReference type="InterPro" id="IPR038901">
    <property type="entry name" value="HEXDC-like"/>
</dbReference>
<dbReference type="CDD" id="cd06565">
    <property type="entry name" value="GH20_GcnA-like"/>
    <property type="match status" value="1"/>
</dbReference>
<dbReference type="Gene3D" id="3.20.20.80">
    <property type="entry name" value="Glycosidases"/>
    <property type="match status" value="1"/>
</dbReference>
<dbReference type="InterPro" id="IPR041063">
    <property type="entry name" value="Glyco_H_20C_C"/>
</dbReference>
<dbReference type="Pfam" id="PF18088">
    <property type="entry name" value="Glyco_H_20C_C"/>
    <property type="match status" value="1"/>
</dbReference>
<evidence type="ECO:0000313" key="3">
    <source>
        <dbReference type="Proteomes" id="UP000824025"/>
    </source>
</evidence>
<feature type="domain" description="Glycoside Hydrolase 20C C-terminal" evidence="1">
    <location>
        <begin position="412"/>
        <end position="593"/>
    </location>
</feature>
<protein>
    <submittedName>
        <fullName evidence="2">Beta-N-acetylhexosaminidase</fullName>
    </submittedName>
</protein>
<gene>
    <name evidence="2" type="ORF">H9726_00290</name>
</gene>
<accession>A0A9D2D5H0</accession>
<name>A0A9D2D5H0_9FIRM</name>
<evidence type="ECO:0000313" key="2">
    <source>
        <dbReference type="EMBL" id="HIZ08900.1"/>
    </source>
</evidence>
<evidence type="ECO:0000259" key="1">
    <source>
        <dbReference type="Pfam" id="PF18088"/>
    </source>
</evidence>
<dbReference type="GO" id="GO:0015929">
    <property type="term" value="F:hexosaminidase activity"/>
    <property type="evidence" value="ECO:0007669"/>
    <property type="project" value="InterPro"/>
</dbReference>
<dbReference type="PANTHER" id="PTHR21040:SF8">
    <property type="entry name" value="BCDNA.GH04120"/>
    <property type="match status" value="1"/>
</dbReference>
<dbReference type="SUPFAM" id="SSF51445">
    <property type="entry name" value="(Trans)glycosidases"/>
    <property type="match status" value="1"/>
</dbReference>
<dbReference type="PANTHER" id="PTHR21040">
    <property type="entry name" value="BCDNA.GH04120"/>
    <property type="match status" value="1"/>
</dbReference>
<dbReference type="InterPro" id="IPR017853">
    <property type="entry name" value="GH"/>
</dbReference>
<reference evidence="2" key="2">
    <citation type="submission" date="2021-04" db="EMBL/GenBank/DDBJ databases">
        <authorList>
            <person name="Gilroy R."/>
        </authorList>
    </citation>
    <scope>NUCLEOTIDE SEQUENCE</scope>
    <source>
        <strain evidence="2">CHK192-19661</strain>
    </source>
</reference>
<dbReference type="EMBL" id="DXCF01000002">
    <property type="protein sequence ID" value="HIZ08900.1"/>
    <property type="molecule type" value="Genomic_DNA"/>
</dbReference>
<proteinExistence type="predicted"/>
<dbReference type="Gene3D" id="1.20.120.670">
    <property type="entry name" value="N-acetyl-b-d-glucoasminidase"/>
    <property type="match status" value="1"/>
</dbReference>
<comment type="caution">
    <text evidence="2">The sequence shown here is derived from an EMBL/GenBank/DDBJ whole genome shotgun (WGS) entry which is preliminary data.</text>
</comment>